<dbReference type="GO" id="GO:0032190">
    <property type="term" value="F:acrosin binding"/>
    <property type="evidence" value="ECO:0007669"/>
    <property type="project" value="TreeGrafter"/>
</dbReference>
<evidence type="ECO:0000256" key="11">
    <source>
        <dbReference type="ARBA" id="ARBA00023136"/>
    </source>
</evidence>
<dbReference type="InterPro" id="IPR055356">
    <property type="entry name" value="ZP-N"/>
</dbReference>
<keyword evidence="10" id="KW-1133">Transmembrane helix</keyword>
<evidence type="ECO:0000256" key="2">
    <source>
        <dbReference type="ARBA" id="ARBA00006735"/>
    </source>
</evidence>
<evidence type="ECO:0000256" key="4">
    <source>
        <dbReference type="ARBA" id="ARBA00022475"/>
    </source>
</evidence>
<proteinExistence type="evidence at transcript level"/>
<feature type="signal peptide" evidence="14">
    <location>
        <begin position="1"/>
        <end position="25"/>
    </location>
</feature>
<evidence type="ECO:0000256" key="1">
    <source>
        <dbReference type="ARBA" id="ARBA00004498"/>
    </source>
</evidence>
<feature type="region of interest" description="Disordered" evidence="15">
    <location>
        <begin position="443"/>
        <end position="465"/>
    </location>
</feature>
<comment type="domain">
    <text evidence="14">The ZP domain is involved in the polymerization of the ZP proteins to form the zona pellucida.</text>
</comment>
<evidence type="ECO:0000256" key="14">
    <source>
        <dbReference type="RuleBase" id="RU367066"/>
    </source>
</evidence>
<feature type="compositionally biased region" description="Polar residues" evidence="15">
    <location>
        <begin position="405"/>
        <end position="419"/>
    </location>
</feature>
<dbReference type="AlphaFoldDB" id="A0A0U3AZE6"/>
<comment type="PTM">
    <text evidence="14">Proteolytically cleaved before the transmembrane segment to yield the secreted ectodomain incorporated in the zona pellucida.</text>
</comment>
<feature type="region of interest" description="Disordered" evidence="15">
    <location>
        <begin position="403"/>
        <end position="424"/>
    </location>
</feature>
<dbReference type="GO" id="GO:0005886">
    <property type="term" value="C:plasma membrane"/>
    <property type="evidence" value="ECO:0007669"/>
    <property type="project" value="UniProtKB-SubCell"/>
</dbReference>
<dbReference type="Pfam" id="PF00100">
    <property type="entry name" value="Zona_pellucida"/>
    <property type="match status" value="1"/>
</dbReference>
<keyword evidence="12 14" id="KW-1015">Disulfide bond</keyword>
<comment type="similarity">
    <text evidence="2 14">Belongs to the ZP domain family. ZPC subfamily.</text>
</comment>
<keyword evidence="11" id="KW-0472">Membrane</keyword>
<comment type="subcellular location">
    <subcellularLocation>
        <location evidence="1">Secreted</location>
        <location evidence="1">Extracellular space</location>
        <location evidence="1">Extracellular matrix</location>
    </subcellularLocation>
    <subcellularLocation>
        <location evidence="14">Zona pellucida</location>
    </subcellularLocation>
    <subcellularLocation>
        <location evidence="14">Cell membrane</location>
        <topology evidence="14">Single-pass type I membrane protein</topology>
    </subcellularLocation>
</comment>
<evidence type="ECO:0000256" key="9">
    <source>
        <dbReference type="ARBA" id="ARBA00022729"/>
    </source>
</evidence>
<keyword evidence="9 14" id="KW-0732">Signal</keyword>
<dbReference type="EMBL" id="KU306092">
    <property type="protein sequence ID" value="ALT10061.1"/>
    <property type="molecule type" value="mRNA"/>
</dbReference>
<keyword evidence="7 14" id="KW-0165">Cleavage on pair of basic residues</keyword>
<feature type="domain" description="ZP" evidence="16">
    <location>
        <begin position="76"/>
        <end position="341"/>
    </location>
</feature>
<comment type="function">
    <text evidence="14">Component of the zona pellucida, an extracellular matrix surrounding oocytes which mediates sperm binding, induction of the acrosome reaction and prevents post-fertilization polyspermy. The zona pellucida is composed of 3 to 4 glycoproteins, ZP1, ZP2, ZP3, and ZP4. ZP3 is essential for sperm binding and zona matrix formation.</text>
</comment>
<sequence>MDVNLHRSPSWWIIVLISFSALTESRLVQNRSSDRANSNFPSGTHGNIQPQLAAVQQQQQQKSAGLSMRPRPIVVHCHPDSIRVVVQADMFDKGFKVDGRHLHLGLSSVSEGSACVAVPSGEAENTIQAFLGDCGTKLSSTKEKIIYSNVLVYSPEPSPDGLLRLDGATIPVECHYEKRYSLDAISLHPTWVPSVSTISAKDQIDFNLLLMTGDWQFERGSHSYFLGDPIRFQVSAIMGNHMPLRVYVDHCVAESTPDAEDTLRYYFIEHYGCLTDAYLTNSKSHFLQRVEEHKLRFQVEAFRFYQAPSNQVYISCLVKAVPAVLAVNSQNRACSVIDNRWRSVDGNDKECGNCDISHGVEEPLATEPPNTIIGTTPWSTKTSHRSLVQNKPEQPEAHFFRVRPGTQQSQHNKHQQTSARVMKRGAEYKAKRTIQLGPITVLSSDKFDKNPSDSKTVLSPKRRTS</sequence>
<dbReference type="PRINTS" id="PR00023">
    <property type="entry name" value="ZPELLUCIDA"/>
</dbReference>
<dbReference type="FunFam" id="2.60.40.3210:FF:000001">
    <property type="entry name" value="Zona pellucida sperm-binding protein 3"/>
    <property type="match status" value="1"/>
</dbReference>
<dbReference type="GO" id="GO:0035803">
    <property type="term" value="P:egg coat formation"/>
    <property type="evidence" value="ECO:0007669"/>
    <property type="project" value="UniProtKB-UniRule"/>
</dbReference>
<accession>A0A0U3AZE6</accession>
<dbReference type="InterPro" id="IPR042235">
    <property type="entry name" value="ZP-C_dom"/>
</dbReference>
<organism evidence="17">
    <name type="scientific">Eleginops maclovinus</name>
    <name type="common">Patagonian blennie</name>
    <name type="synonym">Eleginus maclovinus</name>
    <dbReference type="NCBI Taxonomy" id="56733"/>
    <lineage>
        <taxon>Eukaryota</taxon>
        <taxon>Metazoa</taxon>
        <taxon>Chordata</taxon>
        <taxon>Craniata</taxon>
        <taxon>Vertebrata</taxon>
        <taxon>Euteleostomi</taxon>
        <taxon>Actinopterygii</taxon>
        <taxon>Neopterygii</taxon>
        <taxon>Teleostei</taxon>
        <taxon>Neoteleostei</taxon>
        <taxon>Acanthomorphata</taxon>
        <taxon>Eupercaria</taxon>
        <taxon>Perciformes</taxon>
        <taxon>Notothenioidei</taxon>
        <taxon>Eleginopidae</taxon>
        <taxon>Eleginops</taxon>
    </lineage>
</organism>
<protein>
    <recommendedName>
        <fullName evidence="3 14">Zona pellucida sperm-binding protein 3</fullName>
    </recommendedName>
</protein>
<evidence type="ECO:0000259" key="16">
    <source>
        <dbReference type="PROSITE" id="PS51034"/>
    </source>
</evidence>
<dbReference type="Gene3D" id="2.60.40.3210">
    <property type="entry name" value="Zona pellucida, ZP-N domain"/>
    <property type="match status" value="1"/>
</dbReference>
<keyword evidence="4 14" id="KW-1003">Cell membrane</keyword>
<dbReference type="FunFam" id="2.60.40.4100:FF:000002">
    <property type="entry name" value="Zona pellucida sperm-binding protein 3"/>
    <property type="match status" value="1"/>
</dbReference>
<evidence type="ECO:0000256" key="8">
    <source>
        <dbReference type="ARBA" id="ARBA00022692"/>
    </source>
</evidence>
<evidence type="ECO:0000256" key="13">
    <source>
        <dbReference type="ARBA" id="ARBA00023180"/>
    </source>
</evidence>
<dbReference type="PROSITE" id="PS51034">
    <property type="entry name" value="ZP_2"/>
    <property type="match status" value="1"/>
</dbReference>
<evidence type="ECO:0000256" key="12">
    <source>
        <dbReference type="ARBA" id="ARBA00023157"/>
    </source>
</evidence>
<reference evidence="17" key="1">
    <citation type="submission" date="2015-12" db="EMBL/GenBank/DDBJ databases">
        <title>Co-option of zona pellucida proteins to enhance freeze protection in the egg of Antarctic notothenioid fish.</title>
        <authorList>
            <person name="Cao L."/>
            <person name="Huang Q."/>
            <person name="Ma Z."/>
            <person name="Cao D."/>
            <person name="Wu Z."/>
            <person name="Xu Q."/>
            <person name="Hu P."/>
            <person name="Chan J."/>
            <person name="Shen Y."/>
            <person name="Zhou C.-Z."/>
            <person name="Zhai W."/>
            <person name="Chen L."/>
        </authorList>
    </citation>
    <scope>NUCLEOTIDE SEQUENCE</scope>
</reference>
<dbReference type="GO" id="GO:0035805">
    <property type="term" value="C:egg coat"/>
    <property type="evidence" value="ECO:0007669"/>
    <property type="project" value="UniProtKB-SubCell"/>
</dbReference>
<evidence type="ECO:0000313" key="17">
    <source>
        <dbReference type="EMBL" id="ALT10061.1"/>
    </source>
</evidence>
<dbReference type="GO" id="GO:0035804">
    <property type="term" value="F:structural constituent of egg coat"/>
    <property type="evidence" value="ECO:0007669"/>
    <property type="project" value="UniProtKB-UniRule"/>
</dbReference>
<dbReference type="GO" id="GO:2000344">
    <property type="term" value="P:positive regulation of acrosome reaction"/>
    <property type="evidence" value="ECO:0007669"/>
    <property type="project" value="UniProtKB-UniRule"/>
</dbReference>
<dbReference type="InterPro" id="IPR001507">
    <property type="entry name" value="ZP_dom"/>
</dbReference>
<evidence type="ECO:0000256" key="15">
    <source>
        <dbReference type="SAM" id="MobiDB-lite"/>
    </source>
</evidence>
<name>A0A0U3AZE6_ELEMC</name>
<dbReference type="SMART" id="SM00241">
    <property type="entry name" value="ZP"/>
    <property type="match status" value="1"/>
</dbReference>
<keyword evidence="8" id="KW-0812">Transmembrane</keyword>
<dbReference type="Pfam" id="PF23344">
    <property type="entry name" value="ZP-N"/>
    <property type="match status" value="1"/>
</dbReference>
<feature type="chain" id="PRO_5041487348" description="Zona pellucida sperm-binding protein 3" evidence="14">
    <location>
        <begin position="26"/>
        <end position="465"/>
    </location>
</feature>
<dbReference type="InterPro" id="IPR048290">
    <property type="entry name" value="ZP_chr"/>
</dbReference>
<evidence type="ECO:0000256" key="7">
    <source>
        <dbReference type="ARBA" id="ARBA00022685"/>
    </source>
</evidence>
<keyword evidence="5 14" id="KW-0964">Secreted</keyword>
<evidence type="ECO:0000256" key="6">
    <source>
        <dbReference type="ARBA" id="ARBA00022530"/>
    </source>
</evidence>
<dbReference type="Gene3D" id="2.60.40.4100">
    <property type="entry name" value="Zona pellucida, ZP-C domain"/>
    <property type="match status" value="1"/>
</dbReference>
<dbReference type="GO" id="GO:0007339">
    <property type="term" value="P:binding of sperm to zona pellucida"/>
    <property type="evidence" value="ECO:0007669"/>
    <property type="project" value="UniProtKB-UniRule"/>
</dbReference>
<evidence type="ECO:0000256" key="5">
    <source>
        <dbReference type="ARBA" id="ARBA00022525"/>
    </source>
</evidence>
<evidence type="ECO:0000256" key="10">
    <source>
        <dbReference type="ARBA" id="ARBA00022989"/>
    </source>
</evidence>
<dbReference type="InterPro" id="IPR055355">
    <property type="entry name" value="ZP-C"/>
</dbReference>
<keyword evidence="6 14" id="KW-0272">Extracellular matrix</keyword>
<dbReference type="PANTHER" id="PTHR11576">
    <property type="entry name" value="ZONA PELLUCIDA SPERM-BINDING PROTEIN 3"/>
    <property type="match status" value="1"/>
</dbReference>
<keyword evidence="13" id="KW-0325">Glycoprotein</keyword>
<dbReference type="PANTHER" id="PTHR11576:SF2">
    <property type="entry name" value="ZONA PELLUCIDA SPERM-BINDING PROTEIN 3"/>
    <property type="match status" value="1"/>
</dbReference>
<evidence type="ECO:0000256" key="3">
    <source>
        <dbReference type="ARBA" id="ARBA00017980"/>
    </source>
</evidence>